<comment type="caution">
    <text evidence="2">The sequence shown here is derived from an EMBL/GenBank/DDBJ whole genome shotgun (WGS) entry which is preliminary data.</text>
</comment>
<name>A0A4Z1IG46_9HELO</name>
<evidence type="ECO:0000313" key="2">
    <source>
        <dbReference type="EMBL" id="TGO58552.1"/>
    </source>
</evidence>
<proteinExistence type="predicted"/>
<accession>A0A4Z1IG46</accession>
<reference evidence="2 3" key="1">
    <citation type="submission" date="2017-12" db="EMBL/GenBank/DDBJ databases">
        <title>Comparative genomics of Botrytis spp.</title>
        <authorList>
            <person name="Valero-Jimenez C.A."/>
            <person name="Tapia P."/>
            <person name="Veloso J."/>
            <person name="Silva-Moreno E."/>
            <person name="Staats M."/>
            <person name="Valdes J.H."/>
            <person name="Van Kan J.A.L."/>
        </authorList>
    </citation>
    <scope>NUCLEOTIDE SEQUENCE [LARGE SCALE GENOMIC DNA]</scope>
    <source>
        <strain evidence="2 3">MUCL2120</strain>
    </source>
</reference>
<keyword evidence="3" id="KW-1185">Reference proteome</keyword>
<feature type="region of interest" description="Disordered" evidence="1">
    <location>
        <begin position="29"/>
        <end position="124"/>
    </location>
</feature>
<dbReference type="AlphaFoldDB" id="A0A4Z1IG46"/>
<dbReference type="EMBL" id="PQXJ01000179">
    <property type="protein sequence ID" value="TGO58552.1"/>
    <property type="molecule type" value="Genomic_DNA"/>
</dbReference>
<feature type="compositionally biased region" description="Polar residues" evidence="1">
    <location>
        <begin position="108"/>
        <end position="118"/>
    </location>
</feature>
<organism evidence="2 3">
    <name type="scientific">Botryotinia narcissicola</name>
    <dbReference type="NCBI Taxonomy" id="278944"/>
    <lineage>
        <taxon>Eukaryota</taxon>
        <taxon>Fungi</taxon>
        <taxon>Dikarya</taxon>
        <taxon>Ascomycota</taxon>
        <taxon>Pezizomycotina</taxon>
        <taxon>Leotiomycetes</taxon>
        <taxon>Helotiales</taxon>
        <taxon>Sclerotiniaceae</taxon>
        <taxon>Botryotinia</taxon>
    </lineage>
</organism>
<feature type="compositionally biased region" description="Basic and acidic residues" evidence="1">
    <location>
        <begin position="43"/>
        <end position="65"/>
    </location>
</feature>
<dbReference type="OrthoDB" id="3539994at2759"/>
<dbReference type="Proteomes" id="UP000297452">
    <property type="component" value="Unassembled WGS sequence"/>
</dbReference>
<sequence length="196" mass="22190">MNSINNITMDWLIESWTLAESHPGDHAHLKSGELIEVGDKEEEQDRSPQRKEQRNAKKGGDDKKEDRKHRHNIVDVHALQHRKGPSISTSKPTTKRGREDNGDDETSDGQQDNTVNQRTSKRNCGKAVKDRRVLSLAFFELVERGGGEIRYDIKEDPWGLSKNGNVAKISLGMSRKRFDDEMSMLDAAMCGTSFNQ</sequence>
<gene>
    <name evidence="2" type="ORF">BOTNAR_0179g00120</name>
</gene>
<evidence type="ECO:0000313" key="3">
    <source>
        <dbReference type="Proteomes" id="UP000297452"/>
    </source>
</evidence>
<evidence type="ECO:0000256" key="1">
    <source>
        <dbReference type="SAM" id="MobiDB-lite"/>
    </source>
</evidence>
<protein>
    <submittedName>
        <fullName evidence="2">Uncharacterized protein</fullName>
    </submittedName>
</protein>